<dbReference type="PANTHER" id="PTHR44378">
    <property type="entry name" value="ACYL-ACTIVATING ENZYME 17, PEROXISOMAL-RELATED"/>
    <property type="match status" value="1"/>
</dbReference>
<dbReference type="Gene3D" id="3.40.50.12780">
    <property type="entry name" value="N-terminal domain of ligase-like"/>
    <property type="match status" value="1"/>
</dbReference>
<protein>
    <recommendedName>
        <fullName evidence="1">4-coumarate--CoA ligase</fullName>
        <ecNumber evidence="1">6.2.1.12</ecNumber>
    </recommendedName>
</protein>
<accession>A0A7I8LEM1</accession>
<dbReference type="InterPro" id="IPR020845">
    <property type="entry name" value="AMP-binding_CS"/>
</dbReference>
<dbReference type="GO" id="GO:0009698">
    <property type="term" value="P:phenylpropanoid metabolic process"/>
    <property type="evidence" value="ECO:0007669"/>
    <property type="project" value="UniProtKB-ARBA"/>
</dbReference>
<evidence type="ECO:0000256" key="1">
    <source>
        <dbReference type="ARBA" id="ARBA00012959"/>
    </source>
</evidence>
<dbReference type="SUPFAM" id="SSF56801">
    <property type="entry name" value="Acetyl-CoA synthetase-like"/>
    <property type="match status" value="1"/>
</dbReference>
<evidence type="ECO:0000259" key="4">
    <source>
        <dbReference type="Pfam" id="PF00501"/>
    </source>
</evidence>
<reference evidence="6" key="1">
    <citation type="submission" date="2020-02" db="EMBL/GenBank/DDBJ databases">
        <authorList>
            <person name="Scholz U."/>
            <person name="Mascher M."/>
            <person name="Fiebig A."/>
        </authorList>
    </citation>
    <scope>NUCLEOTIDE SEQUENCE</scope>
</reference>
<comment type="catalytic activity">
    <reaction evidence="2">
        <text>(E)-4-coumarate + ATP + CoA = (E)-4-coumaroyl-CoA + AMP + diphosphate</text>
        <dbReference type="Rhea" id="RHEA:19641"/>
        <dbReference type="ChEBI" id="CHEBI:12876"/>
        <dbReference type="ChEBI" id="CHEBI:30616"/>
        <dbReference type="ChEBI" id="CHEBI:33019"/>
        <dbReference type="ChEBI" id="CHEBI:57287"/>
        <dbReference type="ChEBI" id="CHEBI:85008"/>
        <dbReference type="ChEBI" id="CHEBI:456215"/>
        <dbReference type="EC" id="6.2.1.12"/>
    </reaction>
    <physiologicalReaction direction="left-to-right" evidence="2">
        <dbReference type="Rhea" id="RHEA:19642"/>
    </physiologicalReaction>
</comment>
<gene>
    <name evidence="6" type="ORF">SI8410_14018406</name>
</gene>
<name>A0A7I8LEM1_SPIIN</name>
<evidence type="ECO:0000313" key="7">
    <source>
        <dbReference type="Proteomes" id="UP000663760"/>
    </source>
</evidence>
<proteinExistence type="predicted"/>
<evidence type="ECO:0000313" key="6">
    <source>
        <dbReference type="EMBL" id="CAA7407728.1"/>
    </source>
</evidence>
<dbReference type="EMBL" id="LR746277">
    <property type="protein sequence ID" value="CAA7407728.1"/>
    <property type="molecule type" value="Genomic_DNA"/>
</dbReference>
<dbReference type="PANTHER" id="PTHR44378:SF2">
    <property type="entry name" value="ACYL-ACTIVATING ENZYME 17, PEROXISOMAL-RELATED"/>
    <property type="match status" value="1"/>
</dbReference>
<dbReference type="GO" id="GO:0016207">
    <property type="term" value="F:4-coumarate-CoA ligase activity"/>
    <property type="evidence" value="ECO:0007669"/>
    <property type="project" value="UniProtKB-EC"/>
</dbReference>
<evidence type="ECO:0000259" key="5">
    <source>
        <dbReference type="Pfam" id="PF13193"/>
    </source>
</evidence>
<dbReference type="Proteomes" id="UP000663760">
    <property type="component" value="Chromosome 14"/>
</dbReference>
<sequence>MAAYKKLEEVSTEDISAAGVPPREAARVNGELRRILQETQDDAEETWRRVSSRVLRPEHPFPLHQMMFYGCYKDYGSDTPPAWIPDPDTAFSTNIGRLLQRCGKEFLGPGYKDPISSFLDFQRFSASNPQVYWTTLLDEMGISFSVRPTCILKEDSSHPGGQWLPGAVLNAAGNCLNLNGKRRLDDVVIIWRDEGYDSSPVNHITLNELRTEVSVVAKALETLGLPKGSAVAIDMPMTFTAVVIYLAIVAEGFVVVSIADSFAPIEISTRVKISNAKAIFTQDYIVRGDKNIPLYSRVVDADSPSAIVVPTKGFSFSRKLRDGDISWHDFLERAKNSKIKNYAAVDAPVEAFTNILFSSGTTGEPKAIPWTHATPLKAAADAWSHMDIRKGDVVAWPTNLGWMMGPWLVYATLINGASMALYNGSPLGHGFAKFVQDAKVTMLGVVPSIVRTWKNTNCTAGFDWSSIRCFSSTGEASSVEEYLWLMGRAHYKPVIEYCGGTEIGGAFVSGSLLQSQSLSSFSTPAMGCTLLILGSDGNPLPQGAPGIGELALFPTMLGASTRLLNADHYNVYFRGMPVWNGKTLRRHGDEFERTTSGYYRAHGRADDTMNLGGIKVSSVEIERICNEVDGNVLETAAIGVPPLGGGPEQLVVVVVFKEQKHSEETLGHLKAAFNSSLQKKLNPLFRASSVVAVPALPRTASNKVMRRLLKQQFVQRNQVAKL</sequence>
<dbReference type="InterPro" id="IPR000873">
    <property type="entry name" value="AMP-dep_synth/lig_dom"/>
</dbReference>
<feature type="domain" description="AMP-binding enzyme C-terminal" evidence="5">
    <location>
        <begin position="620"/>
        <end position="703"/>
    </location>
</feature>
<dbReference type="Pfam" id="PF13193">
    <property type="entry name" value="AMP-binding_C"/>
    <property type="match status" value="1"/>
</dbReference>
<keyword evidence="7" id="KW-1185">Reference proteome</keyword>
<dbReference type="GO" id="GO:0106290">
    <property type="term" value="F:trans-cinnamate-CoA ligase activity"/>
    <property type="evidence" value="ECO:0007669"/>
    <property type="project" value="UniProtKB-ARBA"/>
</dbReference>
<dbReference type="InterPro" id="IPR045851">
    <property type="entry name" value="AMP-bd_C_sf"/>
</dbReference>
<feature type="region of interest" description="Disordered" evidence="3">
    <location>
        <begin position="1"/>
        <end position="21"/>
    </location>
</feature>
<feature type="domain" description="AMP-dependent synthetase/ligase" evidence="4">
    <location>
        <begin position="185"/>
        <end position="550"/>
    </location>
</feature>
<dbReference type="EC" id="6.2.1.12" evidence="1"/>
<dbReference type="InterPro" id="IPR025110">
    <property type="entry name" value="AMP-bd_C"/>
</dbReference>
<evidence type="ECO:0000256" key="2">
    <source>
        <dbReference type="ARBA" id="ARBA00034252"/>
    </source>
</evidence>
<dbReference type="Pfam" id="PF00501">
    <property type="entry name" value="AMP-binding"/>
    <property type="match status" value="1"/>
</dbReference>
<dbReference type="AlphaFoldDB" id="A0A7I8LEM1"/>
<dbReference type="InterPro" id="IPR042099">
    <property type="entry name" value="ANL_N_sf"/>
</dbReference>
<organism evidence="6 7">
    <name type="scientific">Spirodela intermedia</name>
    <name type="common">Intermediate duckweed</name>
    <dbReference type="NCBI Taxonomy" id="51605"/>
    <lineage>
        <taxon>Eukaryota</taxon>
        <taxon>Viridiplantae</taxon>
        <taxon>Streptophyta</taxon>
        <taxon>Embryophyta</taxon>
        <taxon>Tracheophyta</taxon>
        <taxon>Spermatophyta</taxon>
        <taxon>Magnoliopsida</taxon>
        <taxon>Liliopsida</taxon>
        <taxon>Araceae</taxon>
        <taxon>Lemnoideae</taxon>
        <taxon>Spirodela</taxon>
    </lineage>
</organism>
<dbReference type="PROSITE" id="PS00455">
    <property type="entry name" value="AMP_BINDING"/>
    <property type="match status" value="1"/>
</dbReference>
<dbReference type="Gene3D" id="3.30.300.30">
    <property type="match status" value="1"/>
</dbReference>
<evidence type="ECO:0000256" key="3">
    <source>
        <dbReference type="SAM" id="MobiDB-lite"/>
    </source>
</evidence>
<dbReference type="OrthoDB" id="10253115at2759"/>